<protein>
    <recommendedName>
        <fullName evidence="4">DUF4149 domain-containing protein</fullName>
    </recommendedName>
</protein>
<evidence type="ECO:0008006" key="4">
    <source>
        <dbReference type="Google" id="ProtNLM"/>
    </source>
</evidence>
<feature type="transmembrane region" description="Helical" evidence="1">
    <location>
        <begin position="76"/>
        <end position="97"/>
    </location>
</feature>
<dbReference type="RefSeq" id="WP_219500352.1">
    <property type="nucleotide sequence ID" value="NZ_JAHXDN010000002.1"/>
</dbReference>
<keyword evidence="1" id="KW-0472">Membrane</keyword>
<keyword evidence="3" id="KW-1185">Reference proteome</keyword>
<proteinExistence type="predicted"/>
<dbReference type="AlphaFoldDB" id="A0A9X1FTP4"/>
<organism evidence="2 3">
    <name type="scientific">Roseobacter insulae</name>
    <dbReference type="NCBI Taxonomy" id="2859783"/>
    <lineage>
        <taxon>Bacteria</taxon>
        <taxon>Pseudomonadati</taxon>
        <taxon>Pseudomonadota</taxon>
        <taxon>Alphaproteobacteria</taxon>
        <taxon>Rhodobacterales</taxon>
        <taxon>Roseobacteraceae</taxon>
        <taxon>Roseobacter</taxon>
    </lineage>
</organism>
<accession>A0A9X1FTP4</accession>
<dbReference type="EMBL" id="JAHXDN010000002">
    <property type="protein sequence ID" value="MBW4707467.1"/>
    <property type="molecule type" value="Genomic_DNA"/>
</dbReference>
<evidence type="ECO:0000313" key="3">
    <source>
        <dbReference type="Proteomes" id="UP001138661"/>
    </source>
</evidence>
<evidence type="ECO:0000256" key="1">
    <source>
        <dbReference type="SAM" id="Phobius"/>
    </source>
</evidence>
<gene>
    <name evidence="2" type="ORF">KX928_06675</name>
</gene>
<keyword evidence="1" id="KW-0812">Transmembrane</keyword>
<keyword evidence="1" id="KW-1133">Transmembrane helix</keyword>
<dbReference type="Proteomes" id="UP001138661">
    <property type="component" value="Unassembled WGS sequence"/>
</dbReference>
<evidence type="ECO:0000313" key="2">
    <source>
        <dbReference type="EMBL" id="MBW4707467.1"/>
    </source>
</evidence>
<comment type="caution">
    <text evidence="2">The sequence shown here is derived from an EMBL/GenBank/DDBJ whole genome shotgun (WGS) entry which is preliminary data.</text>
</comment>
<feature type="transmembrane region" description="Helical" evidence="1">
    <location>
        <begin position="117"/>
        <end position="139"/>
    </location>
</feature>
<sequence length="155" mass="16367">MKTVTVRAFVALSFLWAGVSLGGNLIAAPAKFTVETLPLPLALQVGRAQFHWLGYAEVILALMLVAMSPRITRRSGLTMLVALCALAAQQGVLLPQLSARTDLIVSGQTPAGTSPHLIFVCAEAVKFAALIATGCFALSRAVSPPSYRRSQHANP</sequence>
<name>A0A9X1FTP4_9RHOB</name>
<feature type="transmembrane region" description="Helical" evidence="1">
    <location>
        <begin position="51"/>
        <end position="69"/>
    </location>
</feature>
<reference evidence="2" key="1">
    <citation type="submission" date="2021-07" db="EMBL/GenBank/DDBJ databases">
        <title>Roseobacter insulae sp. nov., isolated from a tidal flat.</title>
        <authorList>
            <person name="Park S."/>
            <person name="Yoon J.-H."/>
        </authorList>
    </citation>
    <scope>NUCLEOTIDE SEQUENCE</scope>
    <source>
        <strain evidence="2">YSTF-M11</strain>
    </source>
</reference>